<dbReference type="AlphaFoldDB" id="A0A845LYH0"/>
<reference evidence="1 2" key="1">
    <citation type="submission" date="2019-12" db="EMBL/GenBank/DDBJ databases">
        <title>Maritimibacter sp. nov. sp. isolated from sea sand.</title>
        <authorList>
            <person name="Kim J."/>
            <person name="Jeong S.E."/>
            <person name="Jung H.S."/>
            <person name="Jeon C.O."/>
        </authorList>
    </citation>
    <scope>NUCLEOTIDE SEQUENCE [LARGE SCALE GENOMIC DNA]</scope>
    <source>
        <strain evidence="1 2">DP07</strain>
    </source>
</reference>
<sequence length="346" mass="38029">MMLTRPRRPDYDTKRAFLVRAAARAARARPTVVETHSAVVVMAGPHAWKMKKPVRLPFADLTTATARAHLCREELRLNRELAGPDVYLGLTAITQADDGTLALDGEGLVVEALVLMRRLDARRMLAARLDAGPAPTLDEVEALADRLVAFYRRAVRPPAAAAHYLDRWSHTGRVNSAHLAAMQPWLGPAFSPAFVRHAPGLVTRCRAEIVARAGAGLIVEGHGDLRPEHICLENPPVVFDRLEFDPDLRLADPFEECAYLGIECARFGAGWIGMALMERLASAGMAPPSRTLMCAYGVNRLLTRARLAIDHLRDTAPRAPARWPREARRYLLLARSIAQGAGVSGW</sequence>
<evidence type="ECO:0000313" key="1">
    <source>
        <dbReference type="EMBL" id="MZR11842.1"/>
    </source>
</evidence>
<accession>A0A845LYH0</accession>
<evidence type="ECO:0000313" key="2">
    <source>
        <dbReference type="Proteomes" id="UP000467322"/>
    </source>
</evidence>
<comment type="caution">
    <text evidence="1">The sequence shown here is derived from an EMBL/GenBank/DDBJ whole genome shotgun (WGS) entry which is preliminary data.</text>
</comment>
<dbReference type="EMBL" id="WTUX01000005">
    <property type="protein sequence ID" value="MZR11842.1"/>
    <property type="molecule type" value="Genomic_DNA"/>
</dbReference>
<protein>
    <recommendedName>
        <fullName evidence="3">Aminoglycoside phosphotransferase family enzyme</fullName>
    </recommendedName>
</protein>
<dbReference type="Proteomes" id="UP000467322">
    <property type="component" value="Unassembled WGS sequence"/>
</dbReference>
<keyword evidence="2" id="KW-1185">Reference proteome</keyword>
<evidence type="ECO:0008006" key="3">
    <source>
        <dbReference type="Google" id="ProtNLM"/>
    </source>
</evidence>
<name>A0A845LYH0_9RHOB</name>
<organism evidence="1 2">
    <name type="scientific">Maritimibacter harenae</name>
    <dbReference type="NCBI Taxonomy" id="2606218"/>
    <lineage>
        <taxon>Bacteria</taxon>
        <taxon>Pseudomonadati</taxon>
        <taxon>Pseudomonadota</taxon>
        <taxon>Alphaproteobacteria</taxon>
        <taxon>Rhodobacterales</taxon>
        <taxon>Roseobacteraceae</taxon>
        <taxon>Maritimibacter</taxon>
    </lineage>
</organism>
<proteinExistence type="predicted"/>
<dbReference type="RefSeq" id="WP_161349961.1">
    <property type="nucleotide sequence ID" value="NZ_WTUX01000005.1"/>
</dbReference>
<gene>
    <name evidence="1" type="ORF">GQE99_02280</name>
</gene>